<dbReference type="InterPro" id="IPR032675">
    <property type="entry name" value="LRR_dom_sf"/>
</dbReference>
<dbReference type="EMBL" id="CAADRP010001796">
    <property type="protein sequence ID" value="VFU52438.1"/>
    <property type="molecule type" value="Genomic_DNA"/>
</dbReference>
<sequence>MHDLIRDMALQIMSQEPWLKLKYKLELITDSFLKQLCELKVLDLSFTAIQELPGSISGLVCLAALLLRGCYKMRHVPSSAKLKTLEMLDFCYATLEEVPHGLELQCNLSLQQSLEERQLLGTFILGQLGGHIMTYFILSTISKKIYKEVQLTKLVVAKCHDARNLCNVQATGLKSLILCECDGIDCLISLSRFSTHILKRLETFHVYRMKNLPVLFGRGATLQPLPSNGTFSCLQQWR</sequence>
<keyword evidence="1" id="KW-0611">Plant defense</keyword>
<dbReference type="SUPFAM" id="SSF52058">
    <property type="entry name" value="L domain-like"/>
    <property type="match status" value="1"/>
</dbReference>
<gene>
    <name evidence="2" type="ORF">SVIM_LOCUS359468</name>
</gene>
<dbReference type="PANTHER" id="PTHR33463">
    <property type="entry name" value="NB-ARC DOMAIN-CONTAINING PROTEIN-RELATED"/>
    <property type="match status" value="1"/>
</dbReference>
<organism evidence="2">
    <name type="scientific">Salix viminalis</name>
    <name type="common">Common osier</name>
    <name type="synonym">Basket willow</name>
    <dbReference type="NCBI Taxonomy" id="40686"/>
    <lineage>
        <taxon>Eukaryota</taxon>
        <taxon>Viridiplantae</taxon>
        <taxon>Streptophyta</taxon>
        <taxon>Embryophyta</taxon>
        <taxon>Tracheophyta</taxon>
        <taxon>Spermatophyta</taxon>
        <taxon>Magnoliopsida</taxon>
        <taxon>eudicotyledons</taxon>
        <taxon>Gunneridae</taxon>
        <taxon>Pentapetalae</taxon>
        <taxon>rosids</taxon>
        <taxon>fabids</taxon>
        <taxon>Malpighiales</taxon>
        <taxon>Salicaceae</taxon>
        <taxon>Saliceae</taxon>
        <taxon>Salix</taxon>
    </lineage>
</organism>
<proteinExistence type="predicted"/>
<dbReference type="AlphaFoldDB" id="A0A6N2MFM0"/>
<accession>A0A6N2MFM0</accession>
<name>A0A6N2MFM0_SALVM</name>
<evidence type="ECO:0000256" key="1">
    <source>
        <dbReference type="ARBA" id="ARBA00022821"/>
    </source>
</evidence>
<protein>
    <recommendedName>
        <fullName evidence="3">NB-ARC domain-containing protein</fullName>
    </recommendedName>
</protein>
<dbReference type="PANTHER" id="PTHR33463:SF187">
    <property type="entry name" value="AND NB-ARC DOMAIN DISEASE RESISTANCE PROTEIN, PUTATIVE-RELATED"/>
    <property type="match status" value="1"/>
</dbReference>
<dbReference type="Gene3D" id="3.80.10.10">
    <property type="entry name" value="Ribonuclease Inhibitor"/>
    <property type="match status" value="1"/>
</dbReference>
<dbReference type="InterPro" id="IPR050905">
    <property type="entry name" value="Plant_NBS-LRR"/>
</dbReference>
<evidence type="ECO:0000313" key="2">
    <source>
        <dbReference type="EMBL" id="VFU52438.1"/>
    </source>
</evidence>
<evidence type="ECO:0008006" key="3">
    <source>
        <dbReference type="Google" id="ProtNLM"/>
    </source>
</evidence>
<reference evidence="2" key="1">
    <citation type="submission" date="2019-03" db="EMBL/GenBank/DDBJ databases">
        <authorList>
            <person name="Mank J."/>
            <person name="Almeida P."/>
        </authorList>
    </citation>
    <scope>NUCLEOTIDE SEQUENCE</scope>
    <source>
        <strain evidence="2">78183</strain>
    </source>
</reference>